<sequence length="116" mass="12630">MPTSTPALPLNVTLVHLAAYHDPRSLLTVPSHGPHRSLLFCKSLSSFQMNISCLENNKHLLRHGSQAPLIPPLRMPFRLKSRISGGCSYLKTPLGEDPSFVPTAMVAGRTPLFTGS</sequence>
<dbReference type="EMBL" id="WJEC01007804">
    <property type="protein sequence ID" value="KAF7467441.1"/>
    <property type="molecule type" value="Genomic_DNA"/>
</dbReference>
<dbReference type="AlphaFoldDB" id="A0A5E4B658"/>
<name>A0A5E4B658_MARMO</name>
<keyword evidence="3" id="KW-1185">Reference proteome</keyword>
<reference evidence="2 3" key="1">
    <citation type="submission" date="2019-04" db="EMBL/GenBank/DDBJ databases">
        <authorList>
            <person name="Alioto T."/>
            <person name="Alioto T."/>
        </authorList>
    </citation>
    <scope>NUCLEOTIDE SEQUENCE [LARGE SCALE GENOMIC DNA]</scope>
</reference>
<accession>A0A5E4B658</accession>
<reference evidence="1" key="2">
    <citation type="submission" date="2020-08" db="EMBL/GenBank/DDBJ databases">
        <authorList>
            <person name="Shumante A."/>
            <person name="Zimin A.V."/>
            <person name="Puiu D."/>
            <person name="Salzberg S.L."/>
        </authorList>
    </citation>
    <scope>NUCLEOTIDE SEQUENCE</scope>
    <source>
        <strain evidence="1">WC2-LM</strain>
        <tissue evidence="1">Liver</tissue>
    </source>
</reference>
<evidence type="ECO:0000313" key="1">
    <source>
        <dbReference type="EMBL" id="KAF7467441.1"/>
    </source>
</evidence>
<gene>
    <name evidence="1" type="ORF">GHT09_001295</name>
    <name evidence="2" type="ORF">MONAX_5E007776</name>
</gene>
<evidence type="ECO:0000313" key="2">
    <source>
        <dbReference type="EMBL" id="VTJ65124.1"/>
    </source>
</evidence>
<dbReference type="EMBL" id="CABDUW010000297">
    <property type="protein sequence ID" value="VTJ65124.1"/>
    <property type="molecule type" value="Genomic_DNA"/>
</dbReference>
<organism evidence="2 3">
    <name type="scientific">Marmota monax</name>
    <name type="common">Woodchuck</name>
    <dbReference type="NCBI Taxonomy" id="9995"/>
    <lineage>
        <taxon>Eukaryota</taxon>
        <taxon>Metazoa</taxon>
        <taxon>Chordata</taxon>
        <taxon>Craniata</taxon>
        <taxon>Vertebrata</taxon>
        <taxon>Euteleostomi</taxon>
        <taxon>Mammalia</taxon>
        <taxon>Eutheria</taxon>
        <taxon>Euarchontoglires</taxon>
        <taxon>Glires</taxon>
        <taxon>Rodentia</taxon>
        <taxon>Sciuromorpha</taxon>
        <taxon>Sciuridae</taxon>
        <taxon>Xerinae</taxon>
        <taxon>Marmotini</taxon>
        <taxon>Marmota</taxon>
    </lineage>
</organism>
<dbReference type="Proteomes" id="UP000335636">
    <property type="component" value="Unassembled WGS sequence"/>
</dbReference>
<dbReference type="Proteomes" id="UP000662637">
    <property type="component" value="Unassembled WGS sequence"/>
</dbReference>
<evidence type="ECO:0000313" key="3">
    <source>
        <dbReference type="Proteomes" id="UP000335636"/>
    </source>
</evidence>
<proteinExistence type="predicted"/>
<protein>
    <submittedName>
        <fullName evidence="2">Uncharacterized protein</fullName>
    </submittedName>
</protein>